<dbReference type="InterPro" id="IPR035903">
    <property type="entry name" value="HesB-like_dom_sf"/>
</dbReference>
<proteinExistence type="predicted"/>
<dbReference type="EMBL" id="VFRA01000001">
    <property type="protein sequence ID" value="TQO20703.1"/>
    <property type="molecule type" value="Genomic_DNA"/>
</dbReference>
<dbReference type="SUPFAM" id="SSF89360">
    <property type="entry name" value="HesB-like domain"/>
    <property type="match status" value="1"/>
</dbReference>
<dbReference type="OrthoDB" id="4868950at2"/>
<evidence type="ECO:0000313" key="1">
    <source>
        <dbReference type="EMBL" id="TQO20703.1"/>
    </source>
</evidence>
<keyword evidence="2" id="KW-1185">Reference proteome</keyword>
<gene>
    <name evidence="1" type="ORF">FB472_2352</name>
</gene>
<dbReference type="Proteomes" id="UP000316560">
    <property type="component" value="Unassembled WGS sequence"/>
</dbReference>
<accession>A0A8H2K8A9</accession>
<sequence>MLTLTETATTVVKTIVDQDPNTEASGLRINGEPGAPNLTVAVVAEPEAGDSVIEAEGARVFLEENAAIALSDKTLDAQVGENGAVNFAVLDKT</sequence>
<comment type="caution">
    <text evidence="1">The sequence shown here is derived from an EMBL/GenBank/DDBJ whole genome shotgun (WGS) entry which is preliminary data.</text>
</comment>
<protein>
    <submittedName>
        <fullName evidence="1">Fe-S cluster assembly iron-binding protein IscA</fullName>
    </submittedName>
</protein>
<dbReference type="AlphaFoldDB" id="A0A8H2K8A9"/>
<name>A0A8H2K8A9_9MICO</name>
<reference evidence="1 2" key="1">
    <citation type="submission" date="2019-06" db="EMBL/GenBank/DDBJ databases">
        <title>Sequencing the genomes of 1000 actinobacteria strains.</title>
        <authorList>
            <person name="Klenk H.-P."/>
        </authorList>
    </citation>
    <scope>NUCLEOTIDE SEQUENCE [LARGE SCALE GENOMIC DNA]</scope>
    <source>
        <strain evidence="1 2">DSM 21947</strain>
    </source>
</reference>
<organism evidence="1 2">
    <name type="scientific">Rhodoglobus vestalii</name>
    <dbReference type="NCBI Taxonomy" id="193384"/>
    <lineage>
        <taxon>Bacteria</taxon>
        <taxon>Bacillati</taxon>
        <taxon>Actinomycetota</taxon>
        <taxon>Actinomycetes</taxon>
        <taxon>Micrococcales</taxon>
        <taxon>Microbacteriaceae</taxon>
        <taxon>Rhodoglobus</taxon>
    </lineage>
</organism>
<dbReference type="Gene3D" id="2.60.300.12">
    <property type="entry name" value="HesB-like domain"/>
    <property type="match status" value="1"/>
</dbReference>
<dbReference type="RefSeq" id="WP_141990978.1">
    <property type="nucleotide sequence ID" value="NZ_VFRA01000001.1"/>
</dbReference>
<evidence type="ECO:0000313" key="2">
    <source>
        <dbReference type="Proteomes" id="UP000316560"/>
    </source>
</evidence>